<evidence type="ECO:0000313" key="4">
    <source>
        <dbReference type="Proteomes" id="UP000621856"/>
    </source>
</evidence>
<keyword evidence="5" id="KW-1185">Reference proteome</keyword>
<accession>A0A8J3A734</accession>
<dbReference type="RefSeq" id="WP_155142415.1">
    <property type="nucleotide sequence ID" value="NZ_BMGZ01000005.1"/>
</dbReference>
<evidence type="ECO:0000313" key="3">
    <source>
        <dbReference type="EMBL" id="NHK29403.1"/>
    </source>
</evidence>
<reference evidence="3 5" key="2">
    <citation type="submission" date="2020-02" db="EMBL/GenBank/DDBJ databases">
        <title>Genome sequence of Parvularcula flava strain NH6-79.</title>
        <authorList>
            <person name="Abdul Karim M.H."/>
            <person name="Lam M.Q."/>
            <person name="Chen S.J."/>
            <person name="Yahya A."/>
            <person name="Shahir S."/>
            <person name="Shamsir M.S."/>
            <person name="Chong C.S."/>
        </authorList>
    </citation>
    <scope>NUCLEOTIDE SEQUENCE [LARGE SCALE GENOMIC DNA]</scope>
    <source>
        <strain evidence="3 5">NH6-79</strain>
    </source>
</reference>
<comment type="caution">
    <text evidence="2">The sequence shown here is derived from an EMBL/GenBank/DDBJ whole genome shotgun (WGS) entry which is preliminary data.</text>
</comment>
<feature type="chain" id="PRO_5035194477" evidence="1">
    <location>
        <begin position="25"/>
        <end position="428"/>
    </location>
</feature>
<dbReference type="EMBL" id="BMGZ01000005">
    <property type="protein sequence ID" value="GGI02055.1"/>
    <property type="molecule type" value="Genomic_DNA"/>
</dbReference>
<reference evidence="2" key="1">
    <citation type="journal article" date="2014" name="Int. J. Syst. Evol. Microbiol.">
        <title>Complete genome sequence of Corynebacterium casei LMG S-19264T (=DSM 44701T), isolated from a smear-ripened cheese.</title>
        <authorList>
            <consortium name="US DOE Joint Genome Institute (JGI-PGF)"/>
            <person name="Walter F."/>
            <person name="Albersmeier A."/>
            <person name="Kalinowski J."/>
            <person name="Ruckert C."/>
        </authorList>
    </citation>
    <scope>NUCLEOTIDE SEQUENCE</scope>
    <source>
        <strain evidence="2">CGMCC 1.14984</strain>
    </source>
</reference>
<evidence type="ECO:0000256" key="1">
    <source>
        <dbReference type="SAM" id="SignalP"/>
    </source>
</evidence>
<evidence type="ECO:0000313" key="2">
    <source>
        <dbReference type="EMBL" id="GGI02055.1"/>
    </source>
</evidence>
<dbReference type="Proteomes" id="UP000621856">
    <property type="component" value="Unassembled WGS sequence"/>
</dbReference>
<gene>
    <name evidence="3" type="ORF">FF098_015920</name>
    <name evidence="2" type="ORF">GCM10011355_34160</name>
</gene>
<reference evidence="2" key="3">
    <citation type="submission" date="2020-09" db="EMBL/GenBank/DDBJ databases">
        <authorList>
            <person name="Sun Q."/>
            <person name="Zhou Y."/>
        </authorList>
    </citation>
    <scope>NUCLEOTIDE SEQUENCE</scope>
    <source>
        <strain evidence="2">CGMCC 1.14984</strain>
    </source>
</reference>
<organism evidence="2 4">
    <name type="scientific">Aquisalinus luteolus</name>
    <dbReference type="NCBI Taxonomy" id="1566827"/>
    <lineage>
        <taxon>Bacteria</taxon>
        <taxon>Pseudomonadati</taxon>
        <taxon>Pseudomonadota</taxon>
        <taxon>Alphaproteobacteria</taxon>
        <taxon>Parvularculales</taxon>
        <taxon>Parvularculaceae</taxon>
        <taxon>Aquisalinus</taxon>
    </lineage>
</organism>
<protein>
    <submittedName>
        <fullName evidence="2">Uncharacterized protein</fullName>
    </submittedName>
</protein>
<name>A0A8J3A734_9PROT</name>
<proteinExistence type="predicted"/>
<keyword evidence="1" id="KW-0732">Signal</keyword>
<dbReference type="Proteomes" id="UP000818603">
    <property type="component" value="Unassembled WGS sequence"/>
</dbReference>
<evidence type="ECO:0000313" key="5">
    <source>
        <dbReference type="Proteomes" id="UP000818603"/>
    </source>
</evidence>
<dbReference type="AlphaFoldDB" id="A0A8J3A734"/>
<dbReference type="EMBL" id="VCJR02000005">
    <property type="protein sequence ID" value="NHK29403.1"/>
    <property type="molecule type" value="Genomic_DNA"/>
</dbReference>
<feature type="signal peptide" evidence="1">
    <location>
        <begin position="1"/>
        <end position="24"/>
    </location>
</feature>
<sequence length="428" mass="46383">MNVFRNALAATVSILAFTICPARADSLAIGLSSSGSEELKKSEVSDTIRLLAETVRPGETGFVYNATTGELLCTFEVPDNKGYAAPKAKLNRNAACVRSLLLFAENAIGSLDAGTIDLPEFLRLLARNASGAPVETIVIFGSPIFSDPLSPSLSMAGGRVPSDGHISTLRPNSSYSLSGFGKTLDGVAIHFSSEGYSWIVNDEHEYLTRRFWSLSANALGAELVTFHSDRDQVIQRVESNVRQPAERYAVSDSDKLEMIQVRIDNGPYIPIYDRELSRENLSATALADARKVELGIRWDCPSCDIDLYARAFGGADILFFGQTRTREGIFHKDFVQGRDLMNGLETISFSAPIDLNDLLIAANFYAGDAPQGISGEIRLAVDGQTYAGEFEILAKQGNRGAELTELLKAGQSPNDGWVVIDPVTIVTE</sequence>